<evidence type="ECO:0000256" key="13">
    <source>
        <dbReference type="ARBA" id="ARBA00023284"/>
    </source>
</evidence>
<keyword evidence="8 14" id="KW-1133">Transmembrane helix</keyword>
<dbReference type="AlphaFoldDB" id="A0AAJ3HSF1"/>
<dbReference type="NCBIfam" id="NF002485">
    <property type="entry name" value="PRK01749.1"/>
    <property type="match status" value="1"/>
</dbReference>
<keyword evidence="11 14" id="KW-1015">Disulfide bond</keyword>
<dbReference type="GO" id="GO:0005886">
    <property type="term" value="C:plasma membrane"/>
    <property type="evidence" value="ECO:0007669"/>
    <property type="project" value="UniProtKB-SubCell"/>
</dbReference>
<evidence type="ECO:0000256" key="6">
    <source>
        <dbReference type="ARBA" id="ARBA00022692"/>
    </source>
</evidence>
<dbReference type="PANTHER" id="PTHR36570">
    <property type="entry name" value="DISULFIDE BOND FORMATION PROTEIN B"/>
    <property type="match status" value="1"/>
</dbReference>
<comment type="caution">
    <text evidence="16">The sequence shown here is derived from an EMBL/GenBank/DDBJ whole genome shotgun (WGS) entry which is preliminary data.</text>
</comment>
<feature type="disulfide bond" description="Redox-active" evidence="14">
    <location>
        <begin position="45"/>
        <end position="48"/>
    </location>
</feature>
<dbReference type="GO" id="GO:0006457">
    <property type="term" value="P:protein folding"/>
    <property type="evidence" value="ECO:0007669"/>
    <property type="project" value="InterPro"/>
</dbReference>
<comment type="function">
    <text evidence="14">Required for disulfide bond formation in some periplasmic proteins. Acts by oxidizing the DsbA protein.</text>
</comment>
<feature type="transmembrane region" description="Helical" evidence="15">
    <location>
        <begin position="49"/>
        <end position="66"/>
    </location>
</feature>
<gene>
    <name evidence="14" type="primary">dsbB</name>
    <name evidence="16" type="ORF">M997_2213</name>
</gene>
<evidence type="ECO:0000256" key="5">
    <source>
        <dbReference type="ARBA" id="ARBA00022519"/>
    </source>
</evidence>
<dbReference type="GO" id="GO:0009055">
    <property type="term" value="F:electron transfer activity"/>
    <property type="evidence" value="ECO:0007669"/>
    <property type="project" value="UniProtKB-UniRule"/>
</dbReference>
<protein>
    <recommendedName>
        <fullName evidence="14">Disulfide bond formation protein B</fullName>
    </recommendedName>
    <alternativeName>
        <fullName evidence="14">Disulfide oxidoreductase</fullName>
    </alternativeName>
</protein>
<comment type="caution">
    <text evidence="14">Lacks conserved residue(s) required for the propagation of feature annotation.</text>
</comment>
<evidence type="ECO:0000313" key="17">
    <source>
        <dbReference type="Proteomes" id="UP000078250"/>
    </source>
</evidence>
<feature type="topological domain" description="Cytoplasmic" evidence="14">
    <location>
        <begin position="1"/>
        <end position="18"/>
    </location>
</feature>
<keyword evidence="17" id="KW-1185">Reference proteome</keyword>
<feature type="disulfide bond" description="Redox-active" evidence="14">
    <location>
        <begin position="109"/>
        <end position="135"/>
    </location>
</feature>
<keyword evidence="3 14" id="KW-0813">Transport</keyword>
<evidence type="ECO:0000313" key="16">
    <source>
        <dbReference type="EMBL" id="OAT46730.1"/>
    </source>
</evidence>
<evidence type="ECO:0000256" key="11">
    <source>
        <dbReference type="ARBA" id="ARBA00023157"/>
    </source>
</evidence>
<evidence type="ECO:0000256" key="10">
    <source>
        <dbReference type="ARBA" id="ARBA00023136"/>
    </source>
</evidence>
<keyword evidence="12 14" id="KW-0143">Chaperone</keyword>
<dbReference type="Gene3D" id="1.20.1550.10">
    <property type="entry name" value="DsbB-like"/>
    <property type="match status" value="1"/>
</dbReference>
<keyword evidence="13 14" id="KW-0676">Redox-active center</keyword>
<dbReference type="InterPro" id="IPR003752">
    <property type="entry name" value="DiS_bond_form_DsbB/BdbC"/>
</dbReference>
<dbReference type="PANTHER" id="PTHR36570:SF2">
    <property type="entry name" value="DISULFIDE BOND FORMATION PROTEIN B"/>
    <property type="match status" value="1"/>
</dbReference>
<evidence type="ECO:0000256" key="7">
    <source>
        <dbReference type="ARBA" id="ARBA00022982"/>
    </source>
</evidence>
<keyword evidence="9 14" id="KW-0560">Oxidoreductase</keyword>
<comment type="subcellular location">
    <subcellularLocation>
        <location evidence="1">Cell inner membrane</location>
        <topology evidence="1">Multi-pass membrane protein</topology>
    </subcellularLocation>
    <subcellularLocation>
        <location evidence="14">Cell membrane</location>
        <topology evidence="14">Multi-pass membrane protein</topology>
    </subcellularLocation>
</comment>
<accession>A0AAJ3HSF1</accession>
<feature type="transmembrane region" description="Helical" evidence="15">
    <location>
        <begin position="150"/>
        <end position="167"/>
    </location>
</feature>
<dbReference type="EMBL" id="LXEV01000023">
    <property type="protein sequence ID" value="OAT46730.1"/>
    <property type="molecule type" value="Genomic_DNA"/>
</dbReference>
<feature type="topological domain" description="Periplasmic" evidence="14">
    <location>
        <begin position="95"/>
        <end position="149"/>
    </location>
</feature>
<keyword evidence="5" id="KW-0997">Cell inner membrane</keyword>
<name>A0AAJ3HSF1_PROHU</name>
<dbReference type="InterPro" id="IPR050183">
    <property type="entry name" value="DsbB"/>
</dbReference>
<dbReference type="GO" id="GO:0015035">
    <property type="term" value="F:protein-disulfide reductase activity"/>
    <property type="evidence" value="ECO:0007669"/>
    <property type="project" value="UniProtKB-UniRule"/>
</dbReference>
<evidence type="ECO:0000256" key="1">
    <source>
        <dbReference type="ARBA" id="ARBA00004429"/>
    </source>
</evidence>
<evidence type="ECO:0000256" key="8">
    <source>
        <dbReference type="ARBA" id="ARBA00022989"/>
    </source>
</evidence>
<keyword evidence="10 14" id="KW-0472">Membrane</keyword>
<dbReference type="Proteomes" id="UP000078250">
    <property type="component" value="Unassembled WGS sequence"/>
</dbReference>
<evidence type="ECO:0000256" key="4">
    <source>
        <dbReference type="ARBA" id="ARBA00022475"/>
    </source>
</evidence>
<organism evidence="16 17">
    <name type="scientific">Proteus hauseri ATCC 700826</name>
    <dbReference type="NCBI Taxonomy" id="1354271"/>
    <lineage>
        <taxon>Bacteria</taxon>
        <taxon>Pseudomonadati</taxon>
        <taxon>Pseudomonadota</taxon>
        <taxon>Gammaproteobacteria</taxon>
        <taxon>Enterobacterales</taxon>
        <taxon>Morganellaceae</taxon>
        <taxon>Proteus</taxon>
    </lineage>
</organism>
<comment type="similarity">
    <text evidence="2 14">Belongs to the DsbB family.</text>
</comment>
<dbReference type="Pfam" id="PF02600">
    <property type="entry name" value="DsbB"/>
    <property type="match status" value="1"/>
</dbReference>
<feature type="topological domain" description="Periplasmic" evidence="14">
    <location>
        <begin position="36"/>
        <end position="53"/>
    </location>
</feature>
<evidence type="ECO:0000256" key="12">
    <source>
        <dbReference type="ARBA" id="ARBA00023186"/>
    </source>
</evidence>
<keyword evidence="7 14" id="KW-0249">Electron transport</keyword>
<evidence type="ECO:0000256" key="15">
    <source>
        <dbReference type="SAM" id="Phobius"/>
    </source>
</evidence>
<keyword evidence="4 14" id="KW-1003">Cell membrane</keyword>
<evidence type="ECO:0000256" key="2">
    <source>
        <dbReference type="ARBA" id="ARBA00008823"/>
    </source>
</evidence>
<reference evidence="16 17" key="1">
    <citation type="submission" date="2016-04" db="EMBL/GenBank/DDBJ databases">
        <title>ATOL: Assembling a taxonomically balanced genome-scale reconstruction of the evolutionary history of the Enterobacteriaceae.</title>
        <authorList>
            <person name="Plunkett G.III."/>
            <person name="Neeno-Eckwall E.C."/>
            <person name="Glasner J.D."/>
            <person name="Perna N.T."/>
        </authorList>
    </citation>
    <scope>NUCLEOTIDE SEQUENCE [LARGE SCALE GENOMIC DNA]</scope>
    <source>
        <strain evidence="16 17">ATCC 700826</strain>
    </source>
</reference>
<evidence type="ECO:0000256" key="3">
    <source>
        <dbReference type="ARBA" id="ARBA00022448"/>
    </source>
</evidence>
<dbReference type="SUPFAM" id="SSF158442">
    <property type="entry name" value="DsbB-like"/>
    <property type="match status" value="1"/>
</dbReference>
<dbReference type="InterPro" id="IPR023380">
    <property type="entry name" value="DsbB-like_sf"/>
</dbReference>
<proteinExistence type="inferred from homology"/>
<dbReference type="InterPro" id="IPR022920">
    <property type="entry name" value="Disulphide_bond_form_DsbB"/>
</dbReference>
<feature type="topological domain" description="Cytoplasmic" evidence="14">
    <location>
        <begin position="169"/>
        <end position="176"/>
    </location>
</feature>
<evidence type="ECO:0000256" key="14">
    <source>
        <dbReference type="HAMAP-Rule" id="MF_00286"/>
    </source>
</evidence>
<sequence length="176" mass="19842">MDIIMLASLRHWSQSRFSWLLLALTAIGLEATALYFQYGMELMPCVMCVYQRIAVLGIVAAAFIGIANPKLALMRIAGGFLWIYSAYRGIALAWEHTQLILNPSPFATCDFFVTLPSWFALQDWFPAVFQATGDCSVSQWQFLSLEMPQWMLFIFSAYFAVGLLVLISQVTTSKDD</sequence>
<evidence type="ECO:0000256" key="9">
    <source>
        <dbReference type="ARBA" id="ARBA00023002"/>
    </source>
</evidence>
<dbReference type="HAMAP" id="MF_00286">
    <property type="entry name" value="DsbB"/>
    <property type="match status" value="1"/>
</dbReference>
<keyword evidence="6 14" id="KW-0812">Transmembrane</keyword>